<dbReference type="EMBL" id="JAQKAB010000009">
    <property type="protein sequence ID" value="MDA7027594.1"/>
    <property type="molecule type" value="Genomic_DNA"/>
</dbReference>
<dbReference type="InterPro" id="IPR011009">
    <property type="entry name" value="Kinase-like_dom_sf"/>
</dbReference>
<keyword evidence="2" id="KW-1185">Reference proteome</keyword>
<dbReference type="NCBIfam" id="TIGR02904">
    <property type="entry name" value="spore_ysxE"/>
    <property type="match status" value="1"/>
</dbReference>
<protein>
    <submittedName>
        <fullName evidence="1">Spore coat protein YsxE</fullName>
    </submittedName>
</protein>
<evidence type="ECO:0000313" key="1">
    <source>
        <dbReference type="EMBL" id="MDA7027594.1"/>
    </source>
</evidence>
<dbReference type="SUPFAM" id="SSF56112">
    <property type="entry name" value="Protein kinase-like (PK-like)"/>
    <property type="match status" value="1"/>
</dbReference>
<comment type="caution">
    <text evidence="1">The sequence shown here is derived from an EMBL/GenBank/DDBJ whole genome shotgun (WGS) entry which is preliminary data.</text>
</comment>
<dbReference type="Gene3D" id="3.90.1200.10">
    <property type="match status" value="1"/>
</dbReference>
<gene>
    <name evidence="1" type="primary">ysxE</name>
    <name evidence="1" type="ORF">PJ311_13475</name>
</gene>
<dbReference type="InterPro" id="IPR014253">
    <property type="entry name" value="Spore_coat_YsxE"/>
</dbReference>
<dbReference type="PANTHER" id="PTHR39179">
    <property type="entry name" value="SPORE COAT PROTEIN I"/>
    <property type="match status" value="1"/>
</dbReference>
<reference evidence="1 2" key="1">
    <citation type="submission" date="2023-01" db="EMBL/GenBank/DDBJ databases">
        <title>Bacillus changyiensis sp. nov., isolated from a coastal deposit.</title>
        <authorList>
            <person name="Xiao G."/>
            <person name="Lai Q."/>
            <person name="Hu Z."/>
            <person name="Shao Z."/>
        </authorList>
    </citation>
    <scope>NUCLEOTIDE SEQUENCE [LARGE SCALE GENOMIC DNA]</scope>
    <source>
        <strain evidence="1 2">CLL-7-23</strain>
    </source>
</reference>
<keyword evidence="1" id="KW-0946">Virion</keyword>
<evidence type="ECO:0000313" key="2">
    <source>
        <dbReference type="Proteomes" id="UP001211894"/>
    </source>
</evidence>
<dbReference type="InterPro" id="IPR047175">
    <property type="entry name" value="CotS-like"/>
</dbReference>
<dbReference type="Proteomes" id="UP001211894">
    <property type="component" value="Unassembled WGS sequence"/>
</dbReference>
<name>A0ABT4X5R4_9BACI</name>
<sequence>MEDIQSILSWYGLTAEYIEDVSQKVRKVYTNHGIFALKALETSRNSRFTEQMIELEKKGYRHFVPIYRNREGDFLTEASTGFFYLMPWLALEKEVERDQKHEYLFKEIAYLHQKTEKKVEIRKEDTLQHYEQTRRKWEAEKLKYEEFVTAAEKEWYMSPFQLQAVMYYQETISACDFALDRLKDWQEVIKDQTSSRIVLNHGRLSVRHFLYNDTGNGYLTNFEKAGYAPPHHDLIVFYSRLFNMNPVMCRECVNWFYTYHQAYPLREEEISLLLSYLAYPGSMFTRLRYYHAEQSIREREGCVRLLKAYWKMKNAEPLVTNIYESEQNRKLQEETESPSP</sequence>
<proteinExistence type="predicted"/>
<accession>A0ABT4X5R4</accession>
<organism evidence="1 2">
    <name type="scientific">Bacillus changyiensis</name>
    <dbReference type="NCBI Taxonomy" id="3004103"/>
    <lineage>
        <taxon>Bacteria</taxon>
        <taxon>Bacillati</taxon>
        <taxon>Bacillota</taxon>
        <taxon>Bacilli</taxon>
        <taxon>Bacillales</taxon>
        <taxon>Bacillaceae</taxon>
        <taxon>Bacillus</taxon>
    </lineage>
</organism>
<keyword evidence="1" id="KW-0167">Capsid protein</keyword>
<dbReference type="Gene3D" id="3.30.200.20">
    <property type="entry name" value="Phosphorylase Kinase, domain 1"/>
    <property type="match status" value="1"/>
</dbReference>
<dbReference type="PANTHER" id="PTHR39179:SF3">
    <property type="entry name" value="COTS-RELATED PROTEIN"/>
    <property type="match status" value="1"/>
</dbReference>
<dbReference type="RefSeq" id="WP_271341562.1">
    <property type="nucleotide sequence ID" value="NZ_JAQKAB010000009.1"/>
</dbReference>